<organism evidence="2 3">
    <name type="scientific">Amycolatopsis rifamycinica</name>
    <dbReference type="NCBI Taxonomy" id="287986"/>
    <lineage>
        <taxon>Bacteria</taxon>
        <taxon>Bacillati</taxon>
        <taxon>Actinomycetota</taxon>
        <taxon>Actinomycetes</taxon>
        <taxon>Pseudonocardiales</taxon>
        <taxon>Pseudonocardiaceae</taxon>
        <taxon>Amycolatopsis</taxon>
    </lineage>
</organism>
<reference evidence="2 3" key="1">
    <citation type="submission" date="2014-05" db="EMBL/GenBank/DDBJ databases">
        <title>Draft genome sequence of Amycolatopsis rifamycinica DSM 46095.</title>
        <authorList>
            <person name="Lal R."/>
            <person name="Saxena A."/>
            <person name="Kumari R."/>
            <person name="Mukherjee U."/>
            <person name="Singh P."/>
            <person name="Sangwan N."/>
            <person name="Mahato N.K."/>
        </authorList>
    </citation>
    <scope>NUCLEOTIDE SEQUENCE [LARGE SCALE GENOMIC DNA]</scope>
    <source>
        <strain evidence="2 3">DSM 46095</strain>
    </source>
</reference>
<dbReference type="AlphaFoldDB" id="A0A066U7T4"/>
<evidence type="ECO:0000256" key="1">
    <source>
        <dbReference type="SAM" id="MobiDB-lite"/>
    </source>
</evidence>
<feature type="compositionally biased region" description="Basic and acidic residues" evidence="1">
    <location>
        <begin position="109"/>
        <end position="121"/>
    </location>
</feature>
<dbReference type="eggNOG" id="ENOG5034CD8">
    <property type="taxonomic scope" value="Bacteria"/>
</dbReference>
<comment type="caution">
    <text evidence="2">The sequence shown here is derived from an EMBL/GenBank/DDBJ whole genome shotgun (WGS) entry which is preliminary data.</text>
</comment>
<evidence type="ECO:0000313" key="2">
    <source>
        <dbReference type="EMBL" id="KDN23140.1"/>
    </source>
</evidence>
<dbReference type="Proteomes" id="UP000027345">
    <property type="component" value="Unassembled WGS sequence"/>
</dbReference>
<protein>
    <recommendedName>
        <fullName evidence="4">SCP1.201-like deaminase</fullName>
    </recommendedName>
</protein>
<sequence>MSVEDVARDVNTAISKLPAAALEQAGQALQEAHAALLQAVQGTGDQEASHAVGLLAGAVADLGRINQTLTTAAQGLTGYLSKVGKVEPPPSSGSRPEPSAAKDQPAVPRKLDPEKLEELRSKLPPSVPKPNPENKKTHGQWVDAQGNVHTTVSGEDQASAAAWERLQQAGVPANRKPVITTHVEAKVAAGMIQSGQRHTELVLNNRPCVGPLGCDSLLPVLLPKGYSVTVYGPDGYEETFEGGEEW</sequence>
<dbReference type="EMBL" id="JMQI01000011">
    <property type="protein sequence ID" value="KDN23140.1"/>
    <property type="molecule type" value="Genomic_DNA"/>
</dbReference>
<dbReference type="InterPro" id="IPR032724">
    <property type="entry name" value="SCP1.201-like"/>
</dbReference>
<accession>A0A066U7T4</accession>
<dbReference type="Pfam" id="PF14428">
    <property type="entry name" value="DddA-like"/>
    <property type="match status" value="1"/>
</dbReference>
<gene>
    <name evidence="2" type="ORF">DV20_05330</name>
</gene>
<evidence type="ECO:0008006" key="4">
    <source>
        <dbReference type="Google" id="ProtNLM"/>
    </source>
</evidence>
<name>A0A066U7T4_9PSEU</name>
<proteinExistence type="predicted"/>
<dbReference type="OrthoDB" id="3370651at2"/>
<evidence type="ECO:0000313" key="3">
    <source>
        <dbReference type="Proteomes" id="UP000027345"/>
    </source>
</evidence>
<keyword evidence="3" id="KW-1185">Reference proteome</keyword>
<dbReference type="RefSeq" id="WP_043776830.1">
    <property type="nucleotide sequence ID" value="NZ_JMQI01000011.1"/>
</dbReference>
<dbReference type="STRING" id="287986.DV20_05330"/>
<feature type="region of interest" description="Disordered" evidence="1">
    <location>
        <begin position="81"/>
        <end position="141"/>
    </location>
</feature>